<dbReference type="OrthoDB" id="3366231at2759"/>
<proteinExistence type="inferred from homology"/>
<comment type="catalytic activity">
    <reaction evidence="1">
        <text>ATP + H2O = ADP + phosphate + H(+)</text>
        <dbReference type="Rhea" id="RHEA:13065"/>
        <dbReference type="ChEBI" id="CHEBI:15377"/>
        <dbReference type="ChEBI" id="CHEBI:15378"/>
        <dbReference type="ChEBI" id="CHEBI:30616"/>
        <dbReference type="ChEBI" id="CHEBI:43474"/>
        <dbReference type="ChEBI" id="CHEBI:456216"/>
        <dbReference type="EC" id="5.6.2.3"/>
    </reaction>
</comment>
<keyword evidence="1" id="KW-0234">DNA repair</keyword>
<comment type="cofactor">
    <cofactor evidence="1">
        <name>Mg(2+)</name>
        <dbReference type="ChEBI" id="CHEBI:18420"/>
    </cofactor>
</comment>
<keyword evidence="1" id="KW-0378">Hydrolase</keyword>
<keyword evidence="1" id="KW-0547">Nucleotide-binding</keyword>
<feature type="domain" description="Helitron helicase-like" evidence="3">
    <location>
        <begin position="146"/>
        <end position="208"/>
    </location>
</feature>
<dbReference type="InterPro" id="IPR025476">
    <property type="entry name" value="Helitron_helicase-like"/>
</dbReference>
<evidence type="ECO:0000259" key="3">
    <source>
        <dbReference type="Pfam" id="PF14214"/>
    </source>
</evidence>
<dbReference type="GO" id="GO:0006310">
    <property type="term" value="P:DNA recombination"/>
    <property type="evidence" value="ECO:0007669"/>
    <property type="project" value="UniProtKB-KW"/>
</dbReference>
<dbReference type="PANTHER" id="PTHR10492:SF94">
    <property type="entry name" value="ATP-DEPENDENT DNA HELICASE"/>
    <property type="match status" value="1"/>
</dbReference>
<dbReference type="Pfam" id="PF14214">
    <property type="entry name" value="Helitron_like_N"/>
    <property type="match status" value="1"/>
</dbReference>
<dbReference type="Gene3D" id="3.40.50.300">
    <property type="entry name" value="P-loop containing nucleotide triphosphate hydrolases"/>
    <property type="match status" value="1"/>
</dbReference>
<evidence type="ECO:0000313" key="5">
    <source>
        <dbReference type="EMBL" id="PIA37966.1"/>
    </source>
</evidence>
<sequence length="950" mass="110270">MYIFDTDHELQHRKDENNLVNSQVLAILKQILDTYNPYVQVLRQISQHEQMQNIRLHIKELPPNERQYNMPTSSQVAAILVGEEDPIDKNDRDIIVQMPNGDLLNVPDTAGFYDPLQYHLLHPHGNFGWDLNVFDNYFYSVTCRAYYSYLLQIRNNHDSLLLRSGRLLQQYVVDNYVKIPTQRFRYLRDNQHTLRTELYQTIQQTYDKIVRADIPDPTVEPDLYRIVICHMIPWTMWKTQSSVCLYAQRRLQEVFFQNCFHQQLCKRPENGRSFINSRAIQVDNSWVVPYNAWLLRKYNCHINMEICSTIKYVKYLYKYVYKGPDRVTMEVRSADNIERESVSRIFMFPLNKMYPLVYSLDVQTPNMHELLLSENQAASDLVEDEDLSRTMLTEFFTKNSNDPLAQQYLYREFPEHYIWSLANKCWEERQGYQRVIGRLHSTSPSDGEKFYVRLLLIHKRDLTSFDDLKTIEGVMHTTFKEAAEHMGLFERDSAIFDCLTEASISHIAAALRGLFASILVFCNPAGVRHLWDEFYQYMIEDYPSSSTFIHAADSLWTWTLYYLCMTNQLLTMISHLNFLDQSSISDPIALEQSIIVSAQDIQSIHSLNEGQKFAFNQIVHSIEQNESILYFVDGLGGTAQLLREASVILWDEATMSHRFAFECLDRSLQDITDIHLPFGGKVAVLGGDFRQVLPIVRHGTVAQTISTCITSASLWKVVHILKLTENMRTRSDNSFSEYLLRVGDGLQPCILDDMIQLHHDMLIPSKGENPLSDLILAIFPSLHDNAFDRNYVIQRAIITTTNQHADSINDKIICSFPGQEYTYYSFDSVQDDDEHVYQQDYLNSLCPNGLPPHKLILKVGTPIIHLRNLDPSARLCNETRLVCQWFKHNVICAEILTGSFYGQTIPHVGIYLPDYVFSHVQLYVALSRGTTKATTKTLVNRGHLRKTADY</sequence>
<dbReference type="EMBL" id="KZ305046">
    <property type="protein sequence ID" value="PIA37966.1"/>
    <property type="molecule type" value="Genomic_DNA"/>
</dbReference>
<dbReference type="GO" id="GO:0006281">
    <property type="term" value="P:DNA repair"/>
    <property type="evidence" value="ECO:0007669"/>
    <property type="project" value="UniProtKB-KW"/>
</dbReference>
<evidence type="ECO:0000259" key="2">
    <source>
        <dbReference type="Pfam" id="PF05970"/>
    </source>
</evidence>
<evidence type="ECO:0000313" key="6">
    <source>
        <dbReference type="Proteomes" id="UP000230069"/>
    </source>
</evidence>
<comment type="similarity">
    <text evidence="1">Belongs to the helicase family.</text>
</comment>
<evidence type="ECO:0000256" key="1">
    <source>
        <dbReference type="RuleBase" id="RU363044"/>
    </source>
</evidence>
<feature type="domain" description="DNA helicase Pif1-like DEAD-box helicase" evidence="2">
    <location>
        <begin position="639"/>
        <end position="745"/>
    </location>
</feature>
<keyword evidence="1" id="KW-0233">DNA recombination</keyword>
<dbReference type="EC" id="5.6.2.3" evidence="1"/>
<name>A0A2G5D377_AQUCA</name>
<dbReference type="Pfam" id="PF05970">
    <property type="entry name" value="PIF1"/>
    <property type="match status" value="1"/>
</dbReference>
<keyword evidence="1" id="KW-0067">ATP-binding</keyword>
<dbReference type="InterPro" id="IPR027417">
    <property type="entry name" value="P-loop_NTPase"/>
</dbReference>
<dbReference type="STRING" id="218851.A0A2G5D377"/>
<dbReference type="GO" id="GO:0016887">
    <property type="term" value="F:ATP hydrolysis activity"/>
    <property type="evidence" value="ECO:0007669"/>
    <property type="project" value="RHEA"/>
</dbReference>
<dbReference type="SUPFAM" id="SSF52540">
    <property type="entry name" value="P-loop containing nucleoside triphosphate hydrolases"/>
    <property type="match status" value="1"/>
</dbReference>
<feature type="domain" description="DNA helicase Pif1-like 2B" evidence="4">
    <location>
        <begin position="840"/>
        <end position="882"/>
    </location>
</feature>
<keyword evidence="1" id="KW-0347">Helicase</keyword>
<dbReference type="Pfam" id="PF21530">
    <property type="entry name" value="Pif1_2B_dom"/>
    <property type="match status" value="1"/>
</dbReference>
<evidence type="ECO:0000259" key="4">
    <source>
        <dbReference type="Pfam" id="PF21530"/>
    </source>
</evidence>
<dbReference type="InParanoid" id="A0A2G5D377"/>
<protein>
    <recommendedName>
        <fullName evidence="1">ATP-dependent DNA helicase</fullName>
        <ecNumber evidence="1">5.6.2.3</ecNumber>
    </recommendedName>
</protein>
<gene>
    <name evidence="5" type="ORF">AQUCO_02900072v1</name>
</gene>
<dbReference type="InterPro" id="IPR049163">
    <property type="entry name" value="Pif1-like_2B_dom"/>
</dbReference>
<dbReference type="AlphaFoldDB" id="A0A2G5D377"/>
<dbReference type="Proteomes" id="UP000230069">
    <property type="component" value="Unassembled WGS sequence"/>
</dbReference>
<dbReference type="GO" id="GO:0005524">
    <property type="term" value="F:ATP binding"/>
    <property type="evidence" value="ECO:0007669"/>
    <property type="project" value="UniProtKB-KW"/>
</dbReference>
<keyword evidence="1" id="KW-0227">DNA damage</keyword>
<accession>A0A2G5D377</accession>
<dbReference type="GO" id="GO:0000723">
    <property type="term" value="P:telomere maintenance"/>
    <property type="evidence" value="ECO:0007669"/>
    <property type="project" value="InterPro"/>
</dbReference>
<keyword evidence="6" id="KW-1185">Reference proteome</keyword>
<reference evidence="5 6" key="1">
    <citation type="submission" date="2017-09" db="EMBL/GenBank/DDBJ databases">
        <title>WGS assembly of Aquilegia coerulea Goldsmith.</title>
        <authorList>
            <person name="Hodges S."/>
            <person name="Kramer E."/>
            <person name="Nordborg M."/>
            <person name="Tomkins J."/>
            <person name="Borevitz J."/>
            <person name="Derieg N."/>
            <person name="Yan J."/>
            <person name="Mihaltcheva S."/>
            <person name="Hayes R.D."/>
            <person name="Rokhsar D."/>
        </authorList>
    </citation>
    <scope>NUCLEOTIDE SEQUENCE [LARGE SCALE GENOMIC DNA]</scope>
    <source>
        <strain evidence="6">cv. Goldsmith</strain>
    </source>
</reference>
<dbReference type="GO" id="GO:0043139">
    <property type="term" value="F:5'-3' DNA helicase activity"/>
    <property type="evidence" value="ECO:0007669"/>
    <property type="project" value="UniProtKB-EC"/>
</dbReference>
<dbReference type="PANTHER" id="PTHR10492">
    <property type="match status" value="1"/>
</dbReference>
<dbReference type="InterPro" id="IPR010285">
    <property type="entry name" value="DNA_helicase_pif1-like_DEAD"/>
</dbReference>
<organism evidence="5 6">
    <name type="scientific">Aquilegia coerulea</name>
    <name type="common">Rocky mountain columbine</name>
    <dbReference type="NCBI Taxonomy" id="218851"/>
    <lineage>
        <taxon>Eukaryota</taxon>
        <taxon>Viridiplantae</taxon>
        <taxon>Streptophyta</taxon>
        <taxon>Embryophyta</taxon>
        <taxon>Tracheophyta</taxon>
        <taxon>Spermatophyta</taxon>
        <taxon>Magnoliopsida</taxon>
        <taxon>Ranunculales</taxon>
        <taxon>Ranunculaceae</taxon>
        <taxon>Thalictroideae</taxon>
        <taxon>Aquilegia</taxon>
    </lineage>
</organism>